<evidence type="ECO:0000259" key="7">
    <source>
        <dbReference type="PROSITE" id="PS50045"/>
    </source>
</evidence>
<dbReference type="SUPFAM" id="SSF52172">
    <property type="entry name" value="CheY-like"/>
    <property type="match status" value="1"/>
</dbReference>
<dbReference type="InterPro" id="IPR027417">
    <property type="entry name" value="P-loop_NTPase"/>
</dbReference>
<dbReference type="PROSITE" id="PS00688">
    <property type="entry name" value="SIGMA54_INTERACT_3"/>
    <property type="match status" value="1"/>
</dbReference>
<dbReference type="PROSITE" id="PS00675">
    <property type="entry name" value="SIGMA54_INTERACT_1"/>
    <property type="match status" value="1"/>
</dbReference>
<dbReference type="FunFam" id="3.40.50.300:FF:000006">
    <property type="entry name" value="DNA-binding transcriptional regulator NtrC"/>
    <property type="match status" value="1"/>
</dbReference>
<keyword evidence="5" id="KW-0804">Transcription</keyword>
<dbReference type="SMART" id="SM00382">
    <property type="entry name" value="AAA"/>
    <property type="match status" value="1"/>
</dbReference>
<dbReference type="SMART" id="SM00448">
    <property type="entry name" value="REC"/>
    <property type="match status" value="1"/>
</dbReference>
<dbReference type="Gene3D" id="1.10.10.60">
    <property type="entry name" value="Homeodomain-like"/>
    <property type="match status" value="1"/>
</dbReference>
<dbReference type="PROSITE" id="PS50110">
    <property type="entry name" value="RESPONSE_REGULATORY"/>
    <property type="match status" value="1"/>
</dbReference>
<dbReference type="Pfam" id="PF00072">
    <property type="entry name" value="Response_reg"/>
    <property type="match status" value="1"/>
</dbReference>
<dbReference type="InterPro" id="IPR058031">
    <property type="entry name" value="AAA_lid_NorR"/>
</dbReference>
<gene>
    <name evidence="9" type="ORF">GPA21_05285</name>
</gene>
<dbReference type="InterPro" id="IPR025662">
    <property type="entry name" value="Sigma_54_int_dom_ATP-bd_1"/>
</dbReference>
<proteinExistence type="predicted"/>
<accession>A0A972F6F4</accession>
<dbReference type="GO" id="GO:0043565">
    <property type="term" value="F:sequence-specific DNA binding"/>
    <property type="evidence" value="ECO:0007669"/>
    <property type="project" value="InterPro"/>
</dbReference>
<dbReference type="PANTHER" id="PTHR32071">
    <property type="entry name" value="TRANSCRIPTIONAL REGULATORY PROTEIN"/>
    <property type="match status" value="1"/>
</dbReference>
<dbReference type="InterPro" id="IPR001789">
    <property type="entry name" value="Sig_transdc_resp-reg_receiver"/>
</dbReference>
<dbReference type="InterPro" id="IPR003593">
    <property type="entry name" value="AAA+_ATPase"/>
</dbReference>
<sequence length="465" mass="51262">MQHAEVVRSTRAASDAVGQMDLSWPEHSVLVVDDEEGMRSFLARALAPRCASVEVAGDVEQARQLMDRRHFDLIVLDIALPGKSGIEWLHELRDQGVGIDVILITAFADLESAIDALRAGASDFILKPFRVDQIFNAMKNCFQRATLARENFVLRRELWARESEAEGLVGESEAMNQLRAVLKRVAPTPSTILLQGESGTGKEVVARALHRLSKRRTKAFVPVNCAAIPTELIESELFGHVKGAFTGAAGSRNGLFYYANGGTLFLDEISELPLAMQSRLLRVLEERKLRPVGSEREVPVDVRVVAASNRDLVAAVKAGEFREDLYYRLAVVDLAIPPLRERMEDIQALVDHFIALLSQRLGVAPLTPDPEIIEALSAYSWPGNVRELRNFVERSLILGTFSVACLQPVTTPAPVAAPPEFSLEEVERRHILTVLEACGGNKTETARILGVSRKTLDRKCADFGV</sequence>
<keyword evidence="6" id="KW-0597">Phosphoprotein</keyword>
<dbReference type="InterPro" id="IPR009057">
    <property type="entry name" value="Homeodomain-like_sf"/>
</dbReference>
<dbReference type="Gene3D" id="1.10.8.60">
    <property type="match status" value="1"/>
</dbReference>
<dbReference type="PRINTS" id="PR01590">
    <property type="entry name" value="HTHFIS"/>
</dbReference>
<dbReference type="InterPro" id="IPR025943">
    <property type="entry name" value="Sigma_54_int_dom_ATP-bd_2"/>
</dbReference>
<dbReference type="InterPro" id="IPR025944">
    <property type="entry name" value="Sigma_54_int_dom_CS"/>
</dbReference>
<dbReference type="AlphaFoldDB" id="A0A972F6F4"/>
<evidence type="ECO:0000256" key="4">
    <source>
        <dbReference type="ARBA" id="ARBA00023125"/>
    </source>
</evidence>
<dbReference type="EMBL" id="WTVM01000021">
    <property type="protein sequence ID" value="NMG02381.1"/>
    <property type="molecule type" value="Genomic_DNA"/>
</dbReference>
<keyword evidence="2" id="KW-0067">ATP-binding</keyword>
<feature type="domain" description="Response regulatory" evidence="8">
    <location>
        <begin position="28"/>
        <end position="142"/>
    </location>
</feature>
<comment type="caution">
    <text evidence="9">The sequence shown here is derived from an EMBL/GenBank/DDBJ whole genome shotgun (WGS) entry which is preliminary data.</text>
</comment>
<keyword evidence="3" id="KW-0805">Transcription regulation</keyword>
<reference evidence="9" key="1">
    <citation type="submission" date="2019-12" db="EMBL/GenBank/DDBJ databases">
        <title>Comparative genomics gives insights into the taxonomy of the Azoarcus-Aromatoleum group and reveals separate origins of nif in the plant-associated Azoarcus and non-plant-associated Aromatoleum sub-groups.</title>
        <authorList>
            <person name="Lafos M."/>
            <person name="Maluk M."/>
            <person name="Batista M."/>
            <person name="Junghare M."/>
            <person name="Carmona M."/>
            <person name="Faoro H."/>
            <person name="Cruz L.M."/>
            <person name="Battistoni F."/>
            <person name="De Souza E."/>
            <person name="Pedrosa F."/>
            <person name="Chen W.-M."/>
            <person name="Poole P.S."/>
            <person name="Dixon R.A."/>
            <person name="James E.K."/>
        </authorList>
    </citation>
    <scope>NUCLEOTIDE SEQUENCE</scope>
    <source>
        <strain evidence="9">NSC3</strain>
    </source>
</reference>
<dbReference type="SUPFAM" id="SSF52540">
    <property type="entry name" value="P-loop containing nucleoside triphosphate hydrolases"/>
    <property type="match status" value="1"/>
</dbReference>
<evidence type="ECO:0000256" key="6">
    <source>
        <dbReference type="PROSITE-ProRule" id="PRU00169"/>
    </source>
</evidence>
<dbReference type="InterPro" id="IPR011006">
    <property type="entry name" value="CheY-like_superfamily"/>
</dbReference>
<dbReference type="GO" id="GO:0000160">
    <property type="term" value="P:phosphorelay signal transduction system"/>
    <property type="evidence" value="ECO:0007669"/>
    <property type="project" value="InterPro"/>
</dbReference>
<evidence type="ECO:0000256" key="2">
    <source>
        <dbReference type="ARBA" id="ARBA00022840"/>
    </source>
</evidence>
<dbReference type="SUPFAM" id="SSF46689">
    <property type="entry name" value="Homeodomain-like"/>
    <property type="match status" value="1"/>
</dbReference>
<dbReference type="PROSITE" id="PS50045">
    <property type="entry name" value="SIGMA54_INTERACT_4"/>
    <property type="match status" value="1"/>
</dbReference>
<evidence type="ECO:0000313" key="9">
    <source>
        <dbReference type="EMBL" id="NMG02381.1"/>
    </source>
</evidence>
<organism evidence="9 10">
    <name type="scientific">Azoarcus taiwanensis</name>
    <dbReference type="NCBI Taxonomy" id="666964"/>
    <lineage>
        <taxon>Bacteria</taxon>
        <taxon>Pseudomonadati</taxon>
        <taxon>Pseudomonadota</taxon>
        <taxon>Betaproteobacteria</taxon>
        <taxon>Rhodocyclales</taxon>
        <taxon>Zoogloeaceae</taxon>
        <taxon>Azoarcus</taxon>
    </lineage>
</organism>
<dbReference type="CDD" id="cd00156">
    <property type="entry name" value="REC"/>
    <property type="match status" value="1"/>
</dbReference>
<dbReference type="GO" id="GO:0006355">
    <property type="term" value="P:regulation of DNA-templated transcription"/>
    <property type="evidence" value="ECO:0007669"/>
    <property type="project" value="InterPro"/>
</dbReference>
<dbReference type="CDD" id="cd00009">
    <property type="entry name" value="AAA"/>
    <property type="match status" value="1"/>
</dbReference>
<keyword evidence="10" id="KW-1185">Reference proteome</keyword>
<dbReference type="RefSeq" id="WP_168987167.1">
    <property type="nucleotide sequence ID" value="NZ_CAWPHM010000133.1"/>
</dbReference>
<dbReference type="Gene3D" id="3.40.50.300">
    <property type="entry name" value="P-loop containing nucleotide triphosphate hydrolases"/>
    <property type="match status" value="1"/>
</dbReference>
<protein>
    <submittedName>
        <fullName evidence="9">Response regulator</fullName>
    </submittedName>
</protein>
<name>A0A972F6F4_9RHOO</name>
<evidence type="ECO:0000256" key="1">
    <source>
        <dbReference type="ARBA" id="ARBA00022741"/>
    </source>
</evidence>
<feature type="modified residue" description="4-aspartylphosphate" evidence="6">
    <location>
        <position position="77"/>
    </location>
</feature>
<dbReference type="Pfam" id="PF25601">
    <property type="entry name" value="AAA_lid_14"/>
    <property type="match status" value="1"/>
</dbReference>
<evidence type="ECO:0000313" key="10">
    <source>
        <dbReference type="Proteomes" id="UP000599523"/>
    </source>
</evidence>
<evidence type="ECO:0000256" key="5">
    <source>
        <dbReference type="ARBA" id="ARBA00023163"/>
    </source>
</evidence>
<dbReference type="GO" id="GO:0005524">
    <property type="term" value="F:ATP binding"/>
    <property type="evidence" value="ECO:0007669"/>
    <property type="project" value="UniProtKB-KW"/>
</dbReference>
<dbReference type="Pfam" id="PF00158">
    <property type="entry name" value="Sigma54_activat"/>
    <property type="match status" value="1"/>
</dbReference>
<keyword evidence="4" id="KW-0238">DNA-binding</keyword>
<dbReference type="PANTHER" id="PTHR32071:SF91">
    <property type="entry name" value="TUNGSTATE-RESPONSIVE TWO COMPONENT SIGMA54-DEPENDENT SIGNAL TRANSDUCTION SYSTEM RESPONSE REGULATOR FIS FAMILY"/>
    <property type="match status" value="1"/>
</dbReference>
<dbReference type="Proteomes" id="UP000599523">
    <property type="component" value="Unassembled WGS sequence"/>
</dbReference>
<dbReference type="InterPro" id="IPR002197">
    <property type="entry name" value="HTH_Fis"/>
</dbReference>
<dbReference type="PROSITE" id="PS00676">
    <property type="entry name" value="SIGMA54_INTERACT_2"/>
    <property type="match status" value="1"/>
</dbReference>
<dbReference type="InterPro" id="IPR002078">
    <property type="entry name" value="Sigma_54_int"/>
</dbReference>
<evidence type="ECO:0000256" key="3">
    <source>
        <dbReference type="ARBA" id="ARBA00023015"/>
    </source>
</evidence>
<keyword evidence="1" id="KW-0547">Nucleotide-binding</keyword>
<evidence type="ECO:0000259" key="8">
    <source>
        <dbReference type="PROSITE" id="PS50110"/>
    </source>
</evidence>
<dbReference type="Gene3D" id="3.40.50.2300">
    <property type="match status" value="1"/>
</dbReference>
<dbReference type="Pfam" id="PF02954">
    <property type="entry name" value="HTH_8"/>
    <property type="match status" value="1"/>
</dbReference>
<feature type="domain" description="Sigma-54 factor interaction" evidence="7">
    <location>
        <begin position="168"/>
        <end position="397"/>
    </location>
</feature>